<dbReference type="GeneID" id="1449907"/>
<accession>Q9YVZ7</accession>
<keyword evidence="1" id="KW-1133">Transmembrane helix</keyword>
<name>Q9YVZ7_MSEPV</name>
<proteinExistence type="predicted"/>
<keyword evidence="3" id="KW-1185">Reference proteome</keyword>
<keyword evidence="1" id="KW-0812">Transmembrane</keyword>
<dbReference type="Proteomes" id="UP000172353">
    <property type="component" value="Segment"/>
</dbReference>
<dbReference type="PIR" id="T28256">
    <property type="entry name" value="T28256"/>
</dbReference>
<sequence>MTDKLRITLCSTILNLDENDKEYFLNEILQIFTEKKKLKVNQENTNINIIIIIISVIIVLIIIILVIVFVFIPSIKNKKR</sequence>
<organismHost>
    <name type="scientific">Melanoplus sanguinipes</name>
    <name type="common">Migratory grasshopper</name>
    <dbReference type="NCBI Taxonomy" id="65742"/>
</organismHost>
<dbReference type="RefSeq" id="NP_048166.1">
    <property type="nucleotide sequence ID" value="NC_001993.1"/>
</dbReference>
<dbReference type="EMBL" id="AF063866">
    <property type="protein sequence ID" value="AAC97644.1"/>
    <property type="molecule type" value="Genomic_DNA"/>
</dbReference>
<evidence type="ECO:0000313" key="2">
    <source>
        <dbReference type="EMBL" id="AAC97644.1"/>
    </source>
</evidence>
<evidence type="ECO:0000313" key="3">
    <source>
        <dbReference type="Proteomes" id="UP000172353"/>
    </source>
</evidence>
<keyword evidence="1" id="KW-0472">Membrane</keyword>
<gene>
    <name evidence="2" type="primary">MSV095</name>
</gene>
<dbReference type="KEGG" id="vg:1449907"/>
<reference evidence="2 3" key="1">
    <citation type="journal article" date="1999" name="J. Virol.">
        <title>The genome of Melanoplus sanguinipes entomopoxvirus.</title>
        <authorList>
            <person name="Afonso C.L."/>
            <person name="Tulman E.R."/>
            <person name="Lu Z."/>
            <person name="Oma E."/>
            <person name="Kutish G.F."/>
            <person name="Rock D.L."/>
        </authorList>
    </citation>
    <scope>NUCLEOTIDE SEQUENCE [LARGE SCALE GENOMIC DNA]</scope>
    <source>
        <strain evidence="2">Tucson</strain>
    </source>
</reference>
<protein>
    <submittedName>
        <fullName evidence="2">Uncharacterized protein</fullName>
    </submittedName>
</protein>
<organism evidence="2 3">
    <name type="scientific">Melanoplus sanguinipes entomopoxvirus</name>
    <name type="common">MsEPV</name>
    <dbReference type="NCBI Taxonomy" id="83191"/>
    <lineage>
        <taxon>Viruses</taxon>
        <taxon>Varidnaviria</taxon>
        <taxon>Bamfordvirae</taxon>
        <taxon>Nucleocytoviricota</taxon>
        <taxon>Pokkesviricetes</taxon>
        <taxon>Chitovirales</taxon>
        <taxon>Poxviridae</taxon>
        <taxon>Entomopoxvirinae</taxon>
        <taxon>Deltaentomopoxvirus</taxon>
        <taxon>Deltaentomopoxvirus msanguinipes</taxon>
    </lineage>
</organism>
<evidence type="ECO:0000256" key="1">
    <source>
        <dbReference type="SAM" id="Phobius"/>
    </source>
</evidence>
<feature type="transmembrane region" description="Helical" evidence="1">
    <location>
        <begin position="47"/>
        <end position="72"/>
    </location>
</feature>